<dbReference type="AlphaFoldDB" id="A0A9I9EMG0"/>
<dbReference type="EnsemblPlants" id="MELO3C035428.2.1">
    <property type="protein sequence ID" value="MELO3C035428.2.1"/>
    <property type="gene ID" value="MELO3C035428.2"/>
</dbReference>
<name>A0A9I9EMG0_CUCME</name>
<sequence length="221" mass="25026">GRCFQRVANARSVKGNRLSLRTSGARTNKRRERMPRTQFSHPRVKSGSPTVSSLCSVFVISLSIFGARASSTSVHTPGMLLHTFSQGIGREESSLEGQLWCNPKGSKRWPMLPTAQPNDASNTTVPRMPWLHLSSSSNELTSRPIVWKNECRFILGWSKLVKTNEMGMSPEARNTYDQYKGKKPLKDRFLHQDRKTESEAFSFASAWDEHQKFLSLANFLH</sequence>
<evidence type="ECO:0000256" key="1">
    <source>
        <dbReference type="SAM" id="MobiDB-lite"/>
    </source>
</evidence>
<reference evidence="2" key="1">
    <citation type="submission" date="2023-03" db="UniProtKB">
        <authorList>
            <consortium name="EnsemblPlants"/>
        </authorList>
    </citation>
    <scope>IDENTIFICATION</scope>
</reference>
<accession>A0A9I9EMG0</accession>
<dbReference type="Gramene" id="MELO3C035428.2.1">
    <property type="protein sequence ID" value="MELO3C035428.2.1"/>
    <property type="gene ID" value="MELO3C035428.2"/>
</dbReference>
<evidence type="ECO:0000313" key="2">
    <source>
        <dbReference type="EnsemblPlants" id="MELO3C035428.2.1"/>
    </source>
</evidence>
<protein>
    <submittedName>
        <fullName evidence="2">Uncharacterized protein</fullName>
    </submittedName>
</protein>
<organism evidence="2">
    <name type="scientific">Cucumis melo</name>
    <name type="common">Muskmelon</name>
    <dbReference type="NCBI Taxonomy" id="3656"/>
    <lineage>
        <taxon>Eukaryota</taxon>
        <taxon>Viridiplantae</taxon>
        <taxon>Streptophyta</taxon>
        <taxon>Embryophyta</taxon>
        <taxon>Tracheophyta</taxon>
        <taxon>Spermatophyta</taxon>
        <taxon>Magnoliopsida</taxon>
        <taxon>eudicotyledons</taxon>
        <taxon>Gunneridae</taxon>
        <taxon>Pentapetalae</taxon>
        <taxon>rosids</taxon>
        <taxon>fabids</taxon>
        <taxon>Cucurbitales</taxon>
        <taxon>Cucurbitaceae</taxon>
        <taxon>Benincaseae</taxon>
        <taxon>Cucumis</taxon>
    </lineage>
</organism>
<proteinExistence type="predicted"/>
<feature type="region of interest" description="Disordered" evidence="1">
    <location>
        <begin position="17"/>
        <end position="45"/>
    </location>
</feature>